<dbReference type="RefSeq" id="XP_067717198.1">
    <property type="nucleotide sequence ID" value="XM_067861097.1"/>
</dbReference>
<organism evidence="1 2">
    <name type="scientific">Babesia caballi</name>
    <dbReference type="NCBI Taxonomy" id="5871"/>
    <lineage>
        <taxon>Eukaryota</taxon>
        <taxon>Sar</taxon>
        <taxon>Alveolata</taxon>
        <taxon>Apicomplexa</taxon>
        <taxon>Aconoidasida</taxon>
        <taxon>Piroplasmida</taxon>
        <taxon>Babesiidae</taxon>
        <taxon>Babesia</taxon>
    </lineage>
</organism>
<dbReference type="AntiFam" id="ANF00149">
    <property type="entry name" value="Shadow ORF (opposite cshA)"/>
</dbReference>
<keyword evidence="1" id="KW-0347">Helicase</keyword>
<dbReference type="Proteomes" id="UP001497744">
    <property type="component" value="Unassembled WGS sequence"/>
</dbReference>
<evidence type="ECO:0000313" key="1">
    <source>
        <dbReference type="EMBL" id="GIX65129.1"/>
    </source>
</evidence>
<protein>
    <submittedName>
        <fullName evidence="1">ATP-dependent RNA helicase</fullName>
    </submittedName>
</protein>
<keyword evidence="1" id="KW-0378">Hydrolase</keyword>
<dbReference type="GO" id="GO:0004386">
    <property type="term" value="F:helicase activity"/>
    <property type="evidence" value="ECO:0007669"/>
    <property type="project" value="UniProtKB-KW"/>
</dbReference>
<dbReference type="EMBL" id="BPLF01000004">
    <property type="protein sequence ID" value="GIX65129.1"/>
    <property type="molecule type" value="Genomic_DNA"/>
</dbReference>
<keyword evidence="1" id="KW-0547">Nucleotide-binding</keyword>
<proteinExistence type="predicted"/>
<keyword evidence="1" id="KW-0067">ATP-binding</keyword>
<comment type="caution">
    <text evidence="1">The sequence shown here is derived from an EMBL/GenBank/DDBJ whole genome shotgun (WGS) entry which is preliminary data.</text>
</comment>
<dbReference type="GeneID" id="94196610"/>
<keyword evidence="2" id="KW-1185">Reference proteome</keyword>
<dbReference type="AlphaFoldDB" id="A0AAV4M2S4"/>
<evidence type="ECO:0000313" key="2">
    <source>
        <dbReference type="Proteomes" id="UP001497744"/>
    </source>
</evidence>
<accession>A0AAV4M2S4</accession>
<sequence>MFPARPHGALVAVLDELREHVVGVHLPVDEYDDAAVLVPLPEQLEQGENLLALVQHHDVLVNLRGALSRLPHDDLQRLREDLLGKRLDRRRKRGGEERRLPVRPDVVDDGRNLGAESQVEHAVGLVDDHEGHPAQVGHLPVADGEHFDEPPRGPAHDFRAPLQRVELLADGSAAVDGLCPESHQLGELRTLHPDLVRQLPGGCDNENDHSVVLPELGLVEGVPDGRQQVGERLARPGFRNGEHVAPAHERRDALHLDRKRLFVVAALQQRQDGVGEPTLREVVNGPRALLSPDPDVSVGLSERVHLVILHGGDGGYLHVKVLLERLVVDGGVVHFGHLDPTARGALEHVGVVHLRRGFRVLVVAGDHVLLAPLQFRVLLRLAPQLLQELLLLVVVGSCFGTVGHGHDFFQRH</sequence>
<name>A0AAV4M2S4_BABCB</name>
<reference evidence="1 2" key="1">
    <citation type="submission" date="2021-06" db="EMBL/GenBank/DDBJ databases">
        <title>Genome sequence of Babesia caballi.</title>
        <authorList>
            <person name="Yamagishi J."/>
            <person name="Kidaka T."/>
            <person name="Ochi A."/>
        </authorList>
    </citation>
    <scope>NUCLEOTIDE SEQUENCE [LARGE SCALE GENOMIC DNA]</scope>
    <source>
        <strain evidence="1">USDA-D6B2</strain>
    </source>
</reference>
<gene>
    <name evidence="1" type="ORF">BcabD6B2_45640</name>
</gene>